<reference evidence="3" key="1">
    <citation type="submission" date="2022-11" db="UniProtKB">
        <authorList>
            <consortium name="WormBaseParasite"/>
        </authorList>
    </citation>
    <scope>IDENTIFICATION</scope>
</reference>
<proteinExistence type="predicted"/>
<protein>
    <submittedName>
        <fullName evidence="3">EB domain-containing protein</fullName>
    </submittedName>
</protein>
<dbReference type="InterPro" id="IPR006149">
    <property type="entry name" value="EB_dom"/>
</dbReference>
<dbReference type="AlphaFoldDB" id="A0A914XCW3"/>
<feature type="domain" description="EB" evidence="1">
    <location>
        <begin position="87"/>
        <end position="128"/>
    </location>
</feature>
<name>A0A914XCW3_9BILA</name>
<sequence length="361" mass="37286">MCACNSGFTYNGVDCNNACGVGSQQIMVNGVCYSVVGHAGTCQVTEQCNYGFGQCISGVCGCAPGYTYSGTFCTNGITTTVTPNTNCASTQVSINNACYNTAQLGQPCAFSAQCIGTPNLVCSNGICSVSCQSNQILITNVCYNLVNPGQTCSFSQQCLGSTTCINNVCGTVTITTVAACSNGQVQFNGRCSSSIGNGCIDYPCISDRCSGVFPACRYVQPQNSYFCCQTLAATSPGPVVATTQMPAANMPTCRVATASVEVLGGVPKNCIGAQTCSSGYTCEWNQAYNGGRGQYICCGTGGTSAIATPQPVVQGQMRMYPGTSNPLQCFTNSDCASFPGFTNCVLSTRVNARVCCTTTSC</sequence>
<dbReference type="SMART" id="SM00289">
    <property type="entry name" value="WR1"/>
    <property type="match status" value="3"/>
</dbReference>
<evidence type="ECO:0000259" key="1">
    <source>
        <dbReference type="Pfam" id="PF01683"/>
    </source>
</evidence>
<feature type="domain" description="EB" evidence="1">
    <location>
        <begin position="131"/>
        <end position="169"/>
    </location>
</feature>
<feature type="domain" description="EB" evidence="1">
    <location>
        <begin position="23"/>
        <end position="73"/>
    </location>
</feature>
<accession>A0A914XCW3</accession>
<dbReference type="WBParaSite" id="PSAMB.scaffold7442size7640.g30066.t1">
    <property type="protein sequence ID" value="PSAMB.scaffold7442size7640.g30066.t1"/>
    <property type="gene ID" value="PSAMB.scaffold7442size7640.g30066"/>
</dbReference>
<organism evidence="2 3">
    <name type="scientific">Plectus sambesii</name>
    <dbReference type="NCBI Taxonomy" id="2011161"/>
    <lineage>
        <taxon>Eukaryota</taxon>
        <taxon>Metazoa</taxon>
        <taxon>Ecdysozoa</taxon>
        <taxon>Nematoda</taxon>
        <taxon>Chromadorea</taxon>
        <taxon>Plectida</taxon>
        <taxon>Plectina</taxon>
        <taxon>Plectoidea</taxon>
        <taxon>Plectidae</taxon>
        <taxon>Plectus</taxon>
    </lineage>
</organism>
<dbReference type="Proteomes" id="UP000887566">
    <property type="component" value="Unplaced"/>
</dbReference>
<dbReference type="InterPro" id="IPR006150">
    <property type="entry name" value="Cys_repeat_1"/>
</dbReference>
<evidence type="ECO:0000313" key="2">
    <source>
        <dbReference type="Proteomes" id="UP000887566"/>
    </source>
</evidence>
<dbReference type="Pfam" id="PF01683">
    <property type="entry name" value="EB"/>
    <property type="match status" value="3"/>
</dbReference>
<evidence type="ECO:0000313" key="3">
    <source>
        <dbReference type="WBParaSite" id="PSAMB.scaffold7442size7640.g30066.t1"/>
    </source>
</evidence>
<keyword evidence="2" id="KW-1185">Reference proteome</keyword>